<protein>
    <submittedName>
        <fullName evidence="1">5-carboxymethyl-2-hydroxymuconate isomerase</fullName>
    </submittedName>
</protein>
<dbReference type="AlphaFoldDB" id="A0A916TUY4"/>
<dbReference type="EMBL" id="BMHK01000011">
    <property type="protein sequence ID" value="GGC01445.1"/>
    <property type="molecule type" value="Genomic_DNA"/>
</dbReference>
<reference evidence="1" key="2">
    <citation type="submission" date="2020-09" db="EMBL/GenBank/DDBJ databases">
        <authorList>
            <person name="Sun Q."/>
            <person name="Zhou Y."/>
        </authorList>
    </citation>
    <scope>NUCLEOTIDE SEQUENCE</scope>
    <source>
        <strain evidence="1">CGMCC 1.15095</strain>
    </source>
</reference>
<keyword evidence="2" id="KW-1185">Reference proteome</keyword>
<reference evidence="1" key="1">
    <citation type="journal article" date="2014" name="Int. J. Syst. Evol. Microbiol.">
        <title>Complete genome sequence of Corynebacterium casei LMG S-19264T (=DSM 44701T), isolated from a smear-ripened cheese.</title>
        <authorList>
            <consortium name="US DOE Joint Genome Institute (JGI-PGF)"/>
            <person name="Walter F."/>
            <person name="Albersmeier A."/>
            <person name="Kalinowski J."/>
            <person name="Ruckert C."/>
        </authorList>
    </citation>
    <scope>NUCLEOTIDE SEQUENCE</scope>
    <source>
        <strain evidence="1">CGMCC 1.15095</strain>
    </source>
</reference>
<evidence type="ECO:0000313" key="1">
    <source>
        <dbReference type="EMBL" id="GGC01445.1"/>
    </source>
</evidence>
<comment type="caution">
    <text evidence="1">The sequence shown here is derived from an EMBL/GenBank/DDBJ whole genome shotgun (WGS) entry which is preliminary data.</text>
</comment>
<dbReference type="SUPFAM" id="SSF55331">
    <property type="entry name" value="Tautomerase/MIF"/>
    <property type="match status" value="1"/>
</dbReference>
<name>A0A916TUY4_9SPHN</name>
<dbReference type="Pfam" id="PF02962">
    <property type="entry name" value="CHMI"/>
    <property type="match status" value="1"/>
</dbReference>
<accession>A0A916TUY4</accession>
<gene>
    <name evidence="1" type="ORF">GCM10011494_20030</name>
</gene>
<dbReference type="PANTHER" id="PTHR37950">
    <property type="entry name" value="4-HYDROXYPHENYLACETATE CATABOLISM PROTEIN"/>
    <property type="match status" value="1"/>
</dbReference>
<proteinExistence type="predicted"/>
<dbReference type="CDD" id="cd00580">
    <property type="entry name" value="CHMI"/>
    <property type="match status" value="1"/>
</dbReference>
<dbReference type="InterPro" id="IPR014347">
    <property type="entry name" value="Tautomerase/MIF_sf"/>
</dbReference>
<dbReference type="RefSeq" id="WP_188771055.1">
    <property type="nucleotide sequence ID" value="NZ_BMHK01000011.1"/>
</dbReference>
<dbReference type="GO" id="GO:0008704">
    <property type="term" value="F:5-carboxymethyl-2-hydroxymuconate delta-isomerase activity"/>
    <property type="evidence" value="ECO:0007669"/>
    <property type="project" value="InterPro"/>
</dbReference>
<dbReference type="PANTHER" id="PTHR37950:SF1">
    <property type="entry name" value="4-HYDROXYPHENYLACETATE CATABOLISM PROTEIN"/>
    <property type="match status" value="1"/>
</dbReference>
<dbReference type="InterPro" id="IPR004220">
    <property type="entry name" value="5-COMe_2-OHmuconate_Isoase"/>
</dbReference>
<organism evidence="1 2">
    <name type="scientific">Novosphingobium endophyticum</name>
    <dbReference type="NCBI Taxonomy" id="1955250"/>
    <lineage>
        <taxon>Bacteria</taxon>
        <taxon>Pseudomonadati</taxon>
        <taxon>Pseudomonadota</taxon>
        <taxon>Alphaproteobacteria</taxon>
        <taxon>Sphingomonadales</taxon>
        <taxon>Sphingomonadaceae</taxon>
        <taxon>Novosphingobium</taxon>
    </lineage>
</organism>
<dbReference type="Proteomes" id="UP000608154">
    <property type="component" value="Unassembled WGS sequence"/>
</dbReference>
<sequence length="127" mass="14198">MAHAIIEWSANLEGVLDLKGLMNLIADDMANRSDGVFPIGGIRVRAYRADDYVIADDTCADDAFVNIDIKMGVGRSAEFRKAYFDALSSRITDFLADLFETRPFAFSLYVSEVDGWKKNSIHKRLKG</sequence>
<keyword evidence="1" id="KW-0413">Isomerase</keyword>
<dbReference type="Gene3D" id="3.30.429.10">
    <property type="entry name" value="Macrophage Migration Inhibitory Factor"/>
    <property type="match status" value="1"/>
</dbReference>
<evidence type="ECO:0000313" key="2">
    <source>
        <dbReference type="Proteomes" id="UP000608154"/>
    </source>
</evidence>